<name>A0A0P6WYH2_9CHLR</name>
<dbReference type="PIRSF" id="PIRSF004869">
    <property type="entry name" value="PflX_prd"/>
    <property type="match status" value="1"/>
</dbReference>
<comment type="caution">
    <text evidence="8">The sequence shown here is derived from an EMBL/GenBank/DDBJ whole genome shotgun (WGS) entry which is preliminary data.</text>
</comment>
<dbReference type="PROSITE" id="PS51918">
    <property type="entry name" value="RADICAL_SAM"/>
    <property type="match status" value="1"/>
</dbReference>
<keyword evidence="8" id="KW-0670">Pyruvate</keyword>
<dbReference type="GO" id="GO:0051539">
    <property type="term" value="F:4 iron, 4 sulfur cluster binding"/>
    <property type="evidence" value="ECO:0007669"/>
    <property type="project" value="UniProtKB-KW"/>
</dbReference>
<feature type="domain" description="Radical SAM core" evidence="7">
    <location>
        <begin position="67"/>
        <end position="285"/>
    </location>
</feature>
<evidence type="ECO:0000256" key="4">
    <source>
        <dbReference type="ARBA" id="ARBA00023004"/>
    </source>
</evidence>
<dbReference type="AlphaFoldDB" id="A0A0P6WYH2"/>
<evidence type="ECO:0000313" key="9">
    <source>
        <dbReference type="Proteomes" id="UP000050430"/>
    </source>
</evidence>
<feature type="binding site" evidence="6">
    <location>
        <position position="82"/>
    </location>
    <ligand>
        <name>[4Fe-4S] cluster</name>
        <dbReference type="ChEBI" id="CHEBI:49883"/>
        <note>4Fe-4S-S-AdoMet</note>
    </ligand>
</feature>
<keyword evidence="1" id="KW-0004">4Fe-4S</keyword>
<dbReference type="GO" id="GO:0046872">
    <property type="term" value="F:metal ion binding"/>
    <property type="evidence" value="ECO:0007669"/>
    <property type="project" value="UniProtKB-KW"/>
</dbReference>
<dbReference type="InterPro" id="IPR034457">
    <property type="entry name" value="Organic_radical-activating"/>
</dbReference>
<comment type="cofactor">
    <cofactor evidence="6">
        <name>[4Fe-4S] cluster</name>
        <dbReference type="ChEBI" id="CHEBI:49883"/>
    </cofactor>
    <text evidence="6">Binds 1 [4Fe-4S] cluster. The cluster is coordinated with 3 cysteines and an exchangeable S-adenosyl-L-methionine.</text>
</comment>
<dbReference type="InterPro" id="IPR007197">
    <property type="entry name" value="rSAM"/>
</dbReference>
<evidence type="ECO:0000259" key="7">
    <source>
        <dbReference type="PROSITE" id="PS51918"/>
    </source>
</evidence>
<evidence type="ECO:0000256" key="2">
    <source>
        <dbReference type="ARBA" id="ARBA00022691"/>
    </source>
</evidence>
<dbReference type="SFLD" id="SFLDS00029">
    <property type="entry name" value="Radical_SAM"/>
    <property type="match status" value="1"/>
</dbReference>
<reference evidence="8 9" key="1">
    <citation type="submission" date="2015-07" db="EMBL/GenBank/DDBJ databases">
        <title>Genome sequence of Leptolinea tardivitalis DSM 16556.</title>
        <authorList>
            <person name="Hemp J."/>
            <person name="Ward L.M."/>
            <person name="Pace L.A."/>
            <person name="Fischer W.W."/>
        </authorList>
    </citation>
    <scope>NUCLEOTIDE SEQUENCE [LARGE SCALE GENOMIC DNA]</scope>
    <source>
        <strain evidence="8 9">YMTK-2</strain>
    </source>
</reference>
<sequence length="361" mass="40073">MTKPAVLVEPGDGGSVYCLACANHCHIRPGQRGICQVRFNQDGTLMAPWGYVAGAQIDPIEKKPFNHVLPGSHALTFGMLGCDFHCSFCQNWLSSQVLRDDRATRSVNTIEQVNPEELVAYAVRNGAQIIASSYNEPLITTEWAVDVFKLAVKAGLKCVFISNGNATIQSLELLKPYLSAYKIDLKSMQEKNYRELGGKLQNILDTIQKAHDMGFWVEVVTLVIPGYNDSNEELWEAARFLTSVSADIPWHVTAFHPDYRMLDREPTSVDALTRAAEIGQEAGLHYVYAGNLPGRVKSLEDTFCPFCSTRLIQRRGYTIGEYTITAQGTCPKCGKKQPGIWTDDPKTVNLGGMGYPRRLSF</sequence>
<evidence type="ECO:0000256" key="6">
    <source>
        <dbReference type="PIRSR" id="PIRSR004869-50"/>
    </source>
</evidence>
<keyword evidence="9" id="KW-1185">Reference proteome</keyword>
<dbReference type="GO" id="GO:0016829">
    <property type="term" value="F:lyase activity"/>
    <property type="evidence" value="ECO:0007669"/>
    <property type="project" value="UniProtKB-KW"/>
</dbReference>
<dbReference type="STRING" id="229920.ADM99_00545"/>
<dbReference type="PANTHER" id="PTHR30352">
    <property type="entry name" value="PYRUVATE FORMATE-LYASE-ACTIVATING ENZYME"/>
    <property type="match status" value="1"/>
</dbReference>
<keyword evidence="2 6" id="KW-0949">S-adenosyl-L-methionine</keyword>
<evidence type="ECO:0000256" key="3">
    <source>
        <dbReference type="ARBA" id="ARBA00022723"/>
    </source>
</evidence>
<keyword evidence="8" id="KW-0456">Lyase</keyword>
<dbReference type="InterPro" id="IPR027596">
    <property type="entry name" value="AmmeMemoSam_rS"/>
</dbReference>
<feature type="binding site" evidence="6">
    <location>
        <position position="86"/>
    </location>
    <ligand>
        <name>[4Fe-4S] cluster</name>
        <dbReference type="ChEBI" id="CHEBI:49883"/>
        <note>4Fe-4S-S-AdoMet</note>
    </ligand>
</feature>
<dbReference type="EMBL" id="LGCK01000001">
    <property type="protein sequence ID" value="KPL75172.1"/>
    <property type="molecule type" value="Genomic_DNA"/>
</dbReference>
<dbReference type="SMART" id="SM00729">
    <property type="entry name" value="Elp3"/>
    <property type="match status" value="1"/>
</dbReference>
<dbReference type="SUPFAM" id="SSF102114">
    <property type="entry name" value="Radical SAM enzymes"/>
    <property type="match status" value="1"/>
</dbReference>
<feature type="binding site" evidence="6">
    <location>
        <position position="89"/>
    </location>
    <ligand>
        <name>[4Fe-4S] cluster</name>
        <dbReference type="ChEBI" id="CHEBI:49883"/>
        <note>4Fe-4S-S-AdoMet</note>
    </ligand>
</feature>
<dbReference type="InterPro" id="IPR006638">
    <property type="entry name" value="Elp3/MiaA/NifB-like_rSAM"/>
</dbReference>
<dbReference type="Gene3D" id="3.20.20.70">
    <property type="entry name" value="Aldolase class I"/>
    <property type="match status" value="1"/>
</dbReference>
<dbReference type="NCBIfam" id="TIGR04337">
    <property type="entry name" value="AmmeMemoSam_rS"/>
    <property type="match status" value="1"/>
</dbReference>
<organism evidence="8 9">
    <name type="scientific">Leptolinea tardivitalis</name>
    <dbReference type="NCBI Taxonomy" id="229920"/>
    <lineage>
        <taxon>Bacteria</taxon>
        <taxon>Bacillati</taxon>
        <taxon>Chloroflexota</taxon>
        <taxon>Anaerolineae</taxon>
        <taxon>Anaerolineales</taxon>
        <taxon>Anaerolineaceae</taxon>
        <taxon>Leptolinea</taxon>
    </lineage>
</organism>
<dbReference type="CDD" id="cd01335">
    <property type="entry name" value="Radical_SAM"/>
    <property type="match status" value="1"/>
</dbReference>
<keyword evidence="5 6" id="KW-0411">Iron-sulfur</keyword>
<evidence type="ECO:0000256" key="5">
    <source>
        <dbReference type="ARBA" id="ARBA00023014"/>
    </source>
</evidence>
<dbReference type="InterPro" id="IPR013785">
    <property type="entry name" value="Aldolase_TIM"/>
</dbReference>
<dbReference type="SFLD" id="SFLDG01101">
    <property type="entry name" value="Uncharacterised_Radical_SAM_Su"/>
    <property type="match status" value="1"/>
</dbReference>
<dbReference type="Pfam" id="PF04055">
    <property type="entry name" value="Radical_SAM"/>
    <property type="match status" value="1"/>
</dbReference>
<dbReference type="PANTHER" id="PTHR30352:SF5">
    <property type="entry name" value="PYRUVATE FORMATE-LYASE 1-ACTIVATING ENZYME"/>
    <property type="match status" value="1"/>
</dbReference>
<dbReference type="InterPro" id="IPR016431">
    <property type="entry name" value="Pyrv-formate_lyase-activ_prd"/>
</dbReference>
<evidence type="ECO:0000313" key="8">
    <source>
        <dbReference type="EMBL" id="KPL75172.1"/>
    </source>
</evidence>
<evidence type="ECO:0000256" key="1">
    <source>
        <dbReference type="ARBA" id="ARBA00022485"/>
    </source>
</evidence>
<proteinExistence type="predicted"/>
<accession>A0A0P6WYH2</accession>
<dbReference type="Proteomes" id="UP000050430">
    <property type="component" value="Unassembled WGS sequence"/>
</dbReference>
<dbReference type="InterPro" id="IPR058240">
    <property type="entry name" value="rSAM_sf"/>
</dbReference>
<protein>
    <submittedName>
        <fullName evidence="8">Pyruvate formate lyase-activating protein</fullName>
    </submittedName>
</protein>
<dbReference type="PATRIC" id="fig|229920.5.peg.3241"/>
<gene>
    <name evidence="8" type="ORF">ADM99_00545</name>
</gene>
<keyword evidence="3 6" id="KW-0479">Metal-binding</keyword>
<keyword evidence="4 6" id="KW-0408">Iron</keyword>